<dbReference type="InterPro" id="IPR043862">
    <property type="entry name" value="DUF5824"/>
</dbReference>
<name>A0A6C0ID74_9ZZZZ</name>
<proteinExistence type="predicted"/>
<accession>A0A6C0ID74</accession>
<sequence>MSIAINKTQHIPERYAPKSITRKDREKQLISLRKSRKLYKKGQYYTRPKIASFPNKKSHHLANAYNIYGVNNMTPTRKLANATKCNIKTLKKIMNKGEGAYFSSGSRPSQTAQSWGYARLASALTGGNASIVDFHLLNEGCQTNSLALKLAKLVRRRSRLRS</sequence>
<organism evidence="2">
    <name type="scientific">viral metagenome</name>
    <dbReference type="NCBI Taxonomy" id="1070528"/>
    <lineage>
        <taxon>unclassified sequences</taxon>
        <taxon>metagenomes</taxon>
        <taxon>organismal metagenomes</taxon>
    </lineage>
</organism>
<dbReference type="EMBL" id="MN740153">
    <property type="protein sequence ID" value="QHT90385.1"/>
    <property type="molecule type" value="Genomic_DNA"/>
</dbReference>
<dbReference type="Pfam" id="PF19141">
    <property type="entry name" value="DUF5824"/>
    <property type="match status" value="1"/>
</dbReference>
<dbReference type="AlphaFoldDB" id="A0A6C0ID74"/>
<protein>
    <recommendedName>
        <fullName evidence="1">DUF5824 domain-containing protein</fullName>
    </recommendedName>
</protein>
<reference evidence="2" key="1">
    <citation type="journal article" date="2020" name="Nature">
        <title>Giant virus diversity and host interactions through global metagenomics.</title>
        <authorList>
            <person name="Schulz F."/>
            <person name="Roux S."/>
            <person name="Paez-Espino D."/>
            <person name="Jungbluth S."/>
            <person name="Walsh D.A."/>
            <person name="Denef V.J."/>
            <person name="McMahon K.D."/>
            <person name="Konstantinidis K.T."/>
            <person name="Eloe-Fadrosh E.A."/>
            <person name="Kyrpides N.C."/>
            <person name="Woyke T."/>
        </authorList>
    </citation>
    <scope>NUCLEOTIDE SEQUENCE</scope>
    <source>
        <strain evidence="2">GVMAG-M-3300023184-68</strain>
    </source>
</reference>
<feature type="domain" description="DUF5824" evidence="1">
    <location>
        <begin position="23"/>
        <end position="122"/>
    </location>
</feature>
<evidence type="ECO:0000259" key="1">
    <source>
        <dbReference type="Pfam" id="PF19141"/>
    </source>
</evidence>
<evidence type="ECO:0000313" key="2">
    <source>
        <dbReference type="EMBL" id="QHT90385.1"/>
    </source>
</evidence>